<dbReference type="EMBL" id="WMJY01000001">
    <property type="protein sequence ID" value="MTH28457.1"/>
    <property type="molecule type" value="Genomic_DNA"/>
</dbReference>
<protein>
    <submittedName>
        <fullName evidence="7">Rhomboid family intramembrane serine protease</fullName>
    </submittedName>
</protein>
<evidence type="ECO:0000313" key="8">
    <source>
        <dbReference type="Proteomes" id="UP000488936"/>
    </source>
</evidence>
<gene>
    <name evidence="7" type="ORF">GJV77_00755</name>
</gene>
<keyword evidence="2 5" id="KW-0812">Transmembrane</keyword>
<feature type="transmembrane region" description="Helical" evidence="5">
    <location>
        <begin position="114"/>
        <end position="135"/>
    </location>
</feature>
<feature type="transmembrane region" description="Helical" evidence="5">
    <location>
        <begin position="174"/>
        <end position="191"/>
    </location>
</feature>
<comment type="subcellular location">
    <subcellularLocation>
        <location evidence="1">Membrane</location>
        <topology evidence="1">Multi-pass membrane protein</topology>
    </subcellularLocation>
</comment>
<dbReference type="GO" id="GO:0016020">
    <property type="term" value="C:membrane"/>
    <property type="evidence" value="ECO:0007669"/>
    <property type="project" value="UniProtKB-SubCell"/>
</dbReference>
<keyword evidence="4 5" id="KW-0472">Membrane</keyword>
<keyword evidence="7" id="KW-0378">Hydrolase</keyword>
<dbReference type="OrthoDB" id="465874at2"/>
<dbReference type="Pfam" id="PF01694">
    <property type="entry name" value="Rhomboid"/>
    <property type="match status" value="1"/>
</dbReference>
<dbReference type="InterPro" id="IPR035952">
    <property type="entry name" value="Rhomboid-like_sf"/>
</dbReference>
<evidence type="ECO:0000256" key="2">
    <source>
        <dbReference type="ARBA" id="ARBA00022692"/>
    </source>
</evidence>
<evidence type="ECO:0000256" key="3">
    <source>
        <dbReference type="ARBA" id="ARBA00022989"/>
    </source>
</evidence>
<name>A0A7K1GHJ1_9FLAO</name>
<proteinExistence type="predicted"/>
<evidence type="ECO:0000256" key="1">
    <source>
        <dbReference type="ARBA" id="ARBA00004141"/>
    </source>
</evidence>
<keyword evidence="7" id="KW-0645">Protease</keyword>
<dbReference type="AlphaFoldDB" id="A0A7K1GHJ1"/>
<dbReference type="RefSeq" id="WP_155034447.1">
    <property type="nucleotide sequence ID" value="NZ_JBHTIG010000060.1"/>
</dbReference>
<feature type="transmembrane region" description="Helical" evidence="5">
    <location>
        <begin position="62"/>
        <end position="83"/>
    </location>
</feature>
<feature type="transmembrane region" description="Helical" evidence="5">
    <location>
        <begin position="21"/>
        <end position="42"/>
    </location>
</feature>
<keyword evidence="8" id="KW-1185">Reference proteome</keyword>
<keyword evidence="3 5" id="KW-1133">Transmembrane helix</keyword>
<feature type="domain" description="Peptidase S54 rhomboid" evidence="6">
    <location>
        <begin position="52"/>
        <end position="191"/>
    </location>
</feature>
<accession>A0A7K1GHJ1</accession>
<reference evidence="7 8" key="1">
    <citation type="journal article" date="2006" name="Int. J. Syst. Evol. Microbiol.">
        <title>Myroides pelagicus sp. nov., isolated from seawater in Thailand.</title>
        <authorList>
            <person name="Yoon J."/>
            <person name="Maneerat S."/>
            <person name="Kawai F."/>
            <person name="Yokota A."/>
        </authorList>
    </citation>
    <scope>NUCLEOTIDE SEQUENCE [LARGE SCALE GENOMIC DNA]</scope>
    <source>
        <strain evidence="7 8">SM1T</strain>
    </source>
</reference>
<evidence type="ECO:0000256" key="5">
    <source>
        <dbReference type="SAM" id="Phobius"/>
    </source>
</evidence>
<dbReference type="SUPFAM" id="SSF144091">
    <property type="entry name" value="Rhomboid-like"/>
    <property type="match status" value="1"/>
</dbReference>
<evidence type="ECO:0000256" key="4">
    <source>
        <dbReference type="ARBA" id="ARBA00023136"/>
    </source>
</evidence>
<organism evidence="7 8">
    <name type="scientific">Myroides pelagicus</name>
    <dbReference type="NCBI Taxonomy" id="270914"/>
    <lineage>
        <taxon>Bacteria</taxon>
        <taxon>Pseudomonadati</taxon>
        <taxon>Bacteroidota</taxon>
        <taxon>Flavobacteriia</taxon>
        <taxon>Flavobacteriales</taxon>
        <taxon>Flavobacteriaceae</taxon>
        <taxon>Myroides</taxon>
    </lineage>
</organism>
<dbReference type="InterPro" id="IPR022764">
    <property type="entry name" value="Peptidase_S54_rhomboid_dom"/>
</dbReference>
<feature type="transmembrane region" description="Helical" evidence="5">
    <location>
        <begin position="90"/>
        <end position="108"/>
    </location>
</feature>
<dbReference type="Gene3D" id="1.20.1540.10">
    <property type="entry name" value="Rhomboid-like"/>
    <property type="match status" value="1"/>
</dbReference>
<dbReference type="Proteomes" id="UP000488936">
    <property type="component" value="Unassembled WGS sequence"/>
</dbReference>
<evidence type="ECO:0000313" key="7">
    <source>
        <dbReference type="EMBL" id="MTH28457.1"/>
    </source>
</evidence>
<dbReference type="GO" id="GO:0006508">
    <property type="term" value="P:proteolysis"/>
    <property type="evidence" value="ECO:0007669"/>
    <property type="project" value="UniProtKB-KW"/>
</dbReference>
<dbReference type="GO" id="GO:0004252">
    <property type="term" value="F:serine-type endopeptidase activity"/>
    <property type="evidence" value="ECO:0007669"/>
    <property type="project" value="InterPro"/>
</dbReference>
<sequence>MNRKTIQIKTTDIYSSLTLVGIVWFVFGLQSLGLFTHCYGVIPWRIEGIKGIFLSPLLHGNLNHIISNTLPLFILNTLLFVFYKRQAYTVLILGWLISGILLWLLPDFAYFKTGVYSCHIGASGLIYMLASYLFFSGIFLRDLILVIVSVVIAIIYGSLLYGIFPSLVDSGVSWQGHLIGVIVGLGLSYRLNKKAKRIKRL</sequence>
<evidence type="ECO:0000259" key="6">
    <source>
        <dbReference type="Pfam" id="PF01694"/>
    </source>
</evidence>
<feature type="transmembrane region" description="Helical" evidence="5">
    <location>
        <begin position="142"/>
        <end position="168"/>
    </location>
</feature>
<comment type="caution">
    <text evidence="7">The sequence shown here is derived from an EMBL/GenBank/DDBJ whole genome shotgun (WGS) entry which is preliminary data.</text>
</comment>